<dbReference type="VEuPathDB" id="VectorBase:AATE003749"/>
<organism evidence="3">
    <name type="scientific">Anopheles atroparvus</name>
    <name type="common">European mosquito</name>
    <dbReference type="NCBI Taxonomy" id="41427"/>
    <lineage>
        <taxon>Eukaryota</taxon>
        <taxon>Metazoa</taxon>
        <taxon>Ecdysozoa</taxon>
        <taxon>Arthropoda</taxon>
        <taxon>Hexapoda</taxon>
        <taxon>Insecta</taxon>
        <taxon>Pterygota</taxon>
        <taxon>Neoptera</taxon>
        <taxon>Endopterygota</taxon>
        <taxon>Diptera</taxon>
        <taxon>Nematocera</taxon>
        <taxon>Culicoidea</taxon>
        <taxon>Culicidae</taxon>
        <taxon>Anophelinae</taxon>
        <taxon>Anopheles</taxon>
    </lineage>
</organism>
<evidence type="ECO:0000259" key="1">
    <source>
        <dbReference type="Pfam" id="PF16044"/>
    </source>
</evidence>
<dbReference type="EnsemblMetazoa" id="AATE003749-RA">
    <property type="protein sequence ID" value="AATE003749-PA.1"/>
    <property type="gene ID" value="AATE003749"/>
</dbReference>
<dbReference type="PANTHER" id="PTHR33963:SF2">
    <property type="entry name" value="MKRN2 OPPOSITE STRAND PROTEIN"/>
    <property type="match status" value="1"/>
</dbReference>
<dbReference type="AlphaFoldDB" id="A0A182IQW2"/>
<dbReference type="InterPro" id="IPR053922">
    <property type="entry name" value="MKRN2OS-like_N"/>
</dbReference>
<reference evidence="3" key="1">
    <citation type="submission" date="2022-08" db="UniProtKB">
        <authorList>
            <consortium name="EnsemblMetazoa"/>
        </authorList>
    </citation>
    <scope>IDENTIFICATION</scope>
    <source>
        <strain evidence="3">EBRO</strain>
    </source>
</reference>
<sequence length="214" mass="24911">LKESMAFHRDLICFRHCGKSIFVYDNVSMCPLCKEALSSRLDSIPFTLPYPFVKAQQYPCSVVLRPSHGDFLSSFDNQRNLHIGLTSSIGSIFEYDVNGLIHTSAKTVGINDWNQCILVAQVTSSWYDRWDAVLNEFLKNDAWKKEFYQEQSHNCYTFVLNFLKSLDHYELSRYCHDKISFSEMFLVPKTQNAAKYITIHRGLNSCSYWVEEQK</sequence>
<protein>
    <submittedName>
        <fullName evidence="3">Uncharacterized protein</fullName>
    </submittedName>
</protein>
<name>A0A182IQW2_ANOAO</name>
<feature type="domain" description="MKRN2 opposite strand protein-like N-terminal" evidence="2">
    <location>
        <begin position="10"/>
        <end position="37"/>
    </location>
</feature>
<accession>A0A182IQW2</accession>
<dbReference type="InterPro" id="IPR032016">
    <property type="entry name" value="MKRN2OS-like"/>
</dbReference>
<dbReference type="Pfam" id="PF16044">
    <property type="entry name" value="DUF4796_C"/>
    <property type="match status" value="1"/>
</dbReference>
<dbReference type="Pfam" id="PF22795">
    <property type="entry name" value="DUF4796_N"/>
    <property type="match status" value="1"/>
</dbReference>
<feature type="domain" description="MKRN2 opposite strand protein-like C-terminal" evidence="1">
    <location>
        <begin position="45"/>
        <end position="202"/>
    </location>
</feature>
<evidence type="ECO:0000259" key="2">
    <source>
        <dbReference type="Pfam" id="PF22795"/>
    </source>
</evidence>
<evidence type="ECO:0000313" key="3">
    <source>
        <dbReference type="EnsemblMetazoa" id="AATE003749-PA.1"/>
    </source>
</evidence>
<dbReference type="InterPro" id="IPR053921">
    <property type="entry name" value="MKRN2OS-like_C"/>
</dbReference>
<proteinExistence type="predicted"/>
<dbReference type="PANTHER" id="PTHR33963">
    <property type="entry name" value="MKRN2 OPPOSITE STRAND PROTEIN"/>
    <property type="match status" value="1"/>
</dbReference>